<organism evidence="1 2">
    <name type="scientific">Catenulispora subtropica</name>
    <dbReference type="NCBI Taxonomy" id="450798"/>
    <lineage>
        <taxon>Bacteria</taxon>
        <taxon>Bacillati</taxon>
        <taxon>Actinomycetota</taxon>
        <taxon>Actinomycetes</taxon>
        <taxon>Catenulisporales</taxon>
        <taxon>Catenulisporaceae</taxon>
        <taxon>Catenulispora</taxon>
    </lineage>
</organism>
<sequence length="84" mass="8117">MNDAGLEVVEGYVDIAEVGFVPSVVGFEVASGAATGEVVLGPGAGAAAWRLASRSGPLGPVADAAVRKPLAEAGPGVSGVQNAE</sequence>
<dbReference type="Proteomes" id="UP001499854">
    <property type="component" value="Unassembled WGS sequence"/>
</dbReference>
<comment type="caution">
    <text evidence="1">The sequence shown here is derived from an EMBL/GenBank/DDBJ whole genome shotgun (WGS) entry which is preliminary data.</text>
</comment>
<accession>A0ABP5EXY1</accession>
<protein>
    <submittedName>
        <fullName evidence="1">Uncharacterized protein</fullName>
    </submittedName>
</protein>
<gene>
    <name evidence="1" type="ORF">GCM10009838_88990</name>
</gene>
<name>A0ABP5EXY1_9ACTN</name>
<reference evidence="2" key="1">
    <citation type="journal article" date="2019" name="Int. J. Syst. Evol. Microbiol.">
        <title>The Global Catalogue of Microorganisms (GCM) 10K type strain sequencing project: providing services to taxonomists for standard genome sequencing and annotation.</title>
        <authorList>
            <consortium name="The Broad Institute Genomics Platform"/>
            <consortium name="The Broad Institute Genome Sequencing Center for Infectious Disease"/>
            <person name="Wu L."/>
            <person name="Ma J."/>
        </authorList>
    </citation>
    <scope>NUCLEOTIDE SEQUENCE [LARGE SCALE GENOMIC DNA]</scope>
    <source>
        <strain evidence="2">JCM 16013</strain>
    </source>
</reference>
<evidence type="ECO:0000313" key="1">
    <source>
        <dbReference type="EMBL" id="GAA2009162.1"/>
    </source>
</evidence>
<evidence type="ECO:0000313" key="2">
    <source>
        <dbReference type="Proteomes" id="UP001499854"/>
    </source>
</evidence>
<proteinExistence type="predicted"/>
<dbReference type="EMBL" id="BAAAQM010000118">
    <property type="protein sequence ID" value="GAA2009162.1"/>
    <property type="molecule type" value="Genomic_DNA"/>
</dbReference>
<keyword evidence="2" id="KW-1185">Reference proteome</keyword>